<dbReference type="RefSeq" id="WP_310575506.1">
    <property type="nucleotide sequence ID" value="NZ_JAVKPK010000021.1"/>
</dbReference>
<dbReference type="Proteomes" id="UP001246244">
    <property type="component" value="Unassembled WGS sequence"/>
</dbReference>
<evidence type="ECO:0000313" key="3">
    <source>
        <dbReference type="Proteomes" id="UP001246244"/>
    </source>
</evidence>
<sequence length="408" mass="46610">MGQNRESEIMGAYRHYTECGVIVHPLEKAVSGVHGTGKKPVFGNYQKQKTPYAESLIQPYAKKDCNLGIVCGKASDVSVFDIDWYRSGIIDYLFRDLDTSKWCFQTHGTKRYGHMIFRYEPALIPGQHQELGFDILAQNIVGSSNNCVCYPSIHEDGTKYEMSIDISDRPSMPLVLTERINSLLNTYAGLTDVLLNCRAVFRDLWESIFKHKRDANYHKVDLFRINDDGRQRSLGMFTELKANGATEEMLLLCCMLVFGDEYNERLSRKELSHLDTSKTMTNARIERDPVLKRFYTGSNFDPFTEPLEKLETKLSPESRDAYETLMCEAPCETLDLVRRAFLIGVFTKQGYVTKEDFTQVEAISNPEPNVKTVWKHEEKYTAPVVNMDSANEVTVDPELLAAFNKAFE</sequence>
<evidence type="ECO:0000259" key="1">
    <source>
        <dbReference type="Pfam" id="PF09250"/>
    </source>
</evidence>
<keyword evidence="3" id="KW-1185">Reference proteome</keyword>
<reference evidence="3" key="1">
    <citation type="submission" date="2023-07" db="EMBL/GenBank/DDBJ databases">
        <title>Whole-genome sequencing of a new Methanosarcina sp. Z-7115.</title>
        <authorList>
            <person name="Zhilina T.N."/>
            <person name="Merkel A.Y."/>
        </authorList>
    </citation>
    <scope>NUCLEOTIDE SEQUENCE [LARGE SCALE GENOMIC DNA]</scope>
    <source>
        <strain evidence="3">Z-7115</strain>
    </source>
</reference>
<accession>A0ABU2D0G3</accession>
<dbReference type="InterPro" id="IPR015330">
    <property type="entry name" value="DNA_primase/pol_bifunc_N"/>
</dbReference>
<proteinExistence type="predicted"/>
<organism evidence="2 3">
    <name type="scientific">Methanosarcina baikalica</name>
    <dbReference type="NCBI Taxonomy" id="3073890"/>
    <lineage>
        <taxon>Archaea</taxon>
        <taxon>Methanobacteriati</taxon>
        <taxon>Methanobacteriota</taxon>
        <taxon>Stenosarchaea group</taxon>
        <taxon>Methanomicrobia</taxon>
        <taxon>Methanosarcinales</taxon>
        <taxon>Methanosarcinaceae</taxon>
        <taxon>Methanosarcina</taxon>
    </lineage>
</organism>
<feature type="domain" description="DNA primase/polymerase bifunctional N-terminal" evidence="1">
    <location>
        <begin position="15"/>
        <end position="165"/>
    </location>
</feature>
<protein>
    <submittedName>
        <fullName evidence="2">Bifunctional DNA primase/polymerase</fullName>
    </submittedName>
</protein>
<comment type="caution">
    <text evidence="2">The sequence shown here is derived from an EMBL/GenBank/DDBJ whole genome shotgun (WGS) entry which is preliminary data.</text>
</comment>
<name>A0ABU2D0G3_9EURY</name>
<dbReference type="Pfam" id="PF09250">
    <property type="entry name" value="Prim-Pol"/>
    <property type="match status" value="1"/>
</dbReference>
<gene>
    <name evidence="2" type="ORF">RG963_06750</name>
</gene>
<dbReference type="EMBL" id="JAVKPK010000021">
    <property type="protein sequence ID" value="MDR7665481.1"/>
    <property type="molecule type" value="Genomic_DNA"/>
</dbReference>
<evidence type="ECO:0000313" key="2">
    <source>
        <dbReference type="EMBL" id="MDR7665481.1"/>
    </source>
</evidence>